<evidence type="ECO:0008006" key="3">
    <source>
        <dbReference type="Google" id="ProtNLM"/>
    </source>
</evidence>
<dbReference type="EMBL" id="JARK01001668">
    <property type="protein sequence ID" value="EYB83614.1"/>
    <property type="molecule type" value="Genomic_DNA"/>
</dbReference>
<gene>
    <name evidence="1" type="primary">Acey_s0332.g2759</name>
    <name evidence="1" type="ORF">Y032_0332g2759</name>
</gene>
<proteinExistence type="predicted"/>
<keyword evidence="2" id="KW-1185">Reference proteome</keyword>
<name>A0A016S058_9BILA</name>
<dbReference type="Proteomes" id="UP000024635">
    <property type="component" value="Unassembled WGS sequence"/>
</dbReference>
<reference evidence="2" key="1">
    <citation type="journal article" date="2015" name="Nat. Genet.">
        <title>The genome and transcriptome of the zoonotic hookworm Ancylostoma ceylanicum identify infection-specific gene families.</title>
        <authorList>
            <person name="Schwarz E.M."/>
            <person name="Hu Y."/>
            <person name="Antoshechkin I."/>
            <person name="Miller M.M."/>
            <person name="Sternberg P.W."/>
            <person name="Aroian R.V."/>
        </authorList>
    </citation>
    <scope>NUCLEOTIDE SEQUENCE</scope>
    <source>
        <strain evidence="2">HY135</strain>
    </source>
</reference>
<protein>
    <recommendedName>
        <fullName evidence="3">Phlebovirus glycoprotein G2 fusion domain-containing protein</fullName>
    </recommendedName>
</protein>
<comment type="caution">
    <text evidence="1">The sequence shown here is derived from an EMBL/GenBank/DDBJ whole genome shotgun (WGS) entry which is preliminary data.</text>
</comment>
<accession>A0A016S058</accession>
<organism evidence="1 2">
    <name type="scientific">Ancylostoma ceylanicum</name>
    <dbReference type="NCBI Taxonomy" id="53326"/>
    <lineage>
        <taxon>Eukaryota</taxon>
        <taxon>Metazoa</taxon>
        <taxon>Ecdysozoa</taxon>
        <taxon>Nematoda</taxon>
        <taxon>Chromadorea</taxon>
        <taxon>Rhabditida</taxon>
        <taxon>Rhabditina</taxon>
        <taxon>Rhabditomorpha</taxon>
        <taxon>Strongyloidea</taxon>
        <taxon>Ancylostomatidae</taxon>
        <taxon>Ancylostomatinae</taxon>
        <taxon>Ancylostoma</taxon>
    </lineage>
</organism>
<evidence type="ECO:0000313" key="2">
    <source>
        <dbReference type="Proteomes" id="UP000024635"/>
    </source>
</evidence>
<dbReference type="AlphaFoldDB" id="A0A016S058"/>
<evidence type="ECO:0000313" key="1">
    <source>
        <dbReference type="EMBL" id="EYB83614.1"/>
    </source>
</evidence>
<sequence length="79" mass="8778">MYTGNRRRHRLAISFVVIITPTQHCSDIIPLTATDEARVQNKDDNACTFSQASVVTLQPLNQEKSPLLKNNNNTIAVLA</sequence>